<sequence>MKVARNQNDIVFRFEAAEREILLSSLLELRKHYQTDVSQLPEALQRHWRGTVSRGEEDEEIPGAAEELEAERLGWRPERLALLKTWLAPDSPLQNPAQASLRLSQGEVDEFLSMLNDRRLTLAITQGITEEQMDWNPLTVRSRDLQRALWEIHFLAYLQESCVSSFLED</sequence>
<organism evidence="1 2">
    <name type="scientific">Methylacidimicrobium tartarophylax</name>
    <dbReference type="NCBI Taxonomy" id="1041768"/>
    <lineage>
        <taxon>Bacteria</taxon>
        <taxon>Pseudomonadati</taxon>
        <taxon>Verrucomicrobiota</taxon>
        <taxon>Methylacidimicrobium</taxon>
    </lineage>
</organism>
<dbReference type="RefSeq" id="WP_142660117.1">
    <property type="nucleotide sequence ID" value="NZ_CABFVA020000068.1"/>
</dbReference>
<dbReference type="EMBL" id="CABFVA020000068">
    <property type="protein sequence ID" value="VVM06552.1"/>
    <property type="molecule type" value="Genomic_DNA"/>
</dbReference>
<dbReference type="Pfam" id="PF09438">
    <property type="entry name" value="DUF2017"/>
    <property type="match status" value="1"/>
</dbReference>
<gene>
    <name evidence="1" type="ORF">MAMT_01262</name>
</gene>
<dbReference type="AlphaFoldDB" id="A0A5E6MAH9"/>
<dbReference type="InterPro" id="IPR018561">
    <property type="entry name" value="AosR"/>
</dbReference>
<dbReference type="Proteomes" id="UP000334923">
    <property type="component" value="Unassembled WGS sequence"/>
</dbReference>
<keyword evidence="2" id="KW-1185">Reference proteome</keyword>
<proteinExistence type="predicted"/>
<name>A0A5E6MAH9_9BACT</name>
<protein>
    <submittedName>
        <fullName evidence="1">Uncharacterized protein</fullName>
    </submittedName>
</protein>
<dbReference type="OrthoDB" id="192607at2"/>
<reference evidence="1 2" key="1">
    <citation type="submission" date="2019-09" db="EMBL/GenBank/DDBJ databases">
        <authorList>
            <person name="Cremers G."/>
        </authorList>
    </citation>
    <scope>NUCLEOTIDE SEQUENCE [LARGE SCALE GENOMIC DNA]</scope>
    <source>
        <strain evidence="1">4A</strain>
    </source>
</reference>
<evidence type="ECO:0000313" key="1">
    <source>
        <dbReference type="EMBL" id="VVM06552.1"/>
    </source>
</evidence>
<accession>A0A5E6MAH9</accession>
<evidence type="ECO:0000313" key="2">
    <source>
        <dbReference type="Proteomes" id="UP000334923"/>
    </source>
</evidence>